<dbReference type="EC" id="3.5.1.38" evidence="11"/>
<dbReference type="FunFam" id="3.40.50.1170:FF:000001">
    <property type="entry name" value="L-asparaginase 2"/>
    <property type="match status" value="1"/>
</dbReference>
<dbReference type="KEGG" id="dno:DNO_0393"/>
<accession>A5EVZ9</accession>
<dbReference type="PROSITE" id="PS00917">
    <property type="entry name" value="ASN_GLN_ASE_2"/>
    <property type="match status" value="1"/>
</dbReference>
<keyword evidence="8" id="KW-0732">Signal</keyword>
<dbReference type="Proteomes" id="UP000000248">
    <property type="component" value="Chromosome"/>
</dbReference>
<evidence type="ECO:0000256" key="5">
    <source>
        <dbReference type="PROSITE-ProRule" id="PRU10099"/>
    </source>
</evidence>
<dbReference type="GO" id="GO:0004067">
    <property type="term" value="F:asparaginase activity"/>
    <property type="evidence" value="ECO:0007669"/>
    <property type="project" value="UniProtKB-UniRule"/>
</dbReference>
<dbReference type="SMART" id="SM00870">
    <property type="entry name" value="Asparaginase"/>
    <property type="match status" value="1"/>
</dbReference>
<comment type="similarity">
    <text evidence="1 7">Belongs to the asparaginase 1 family.</text>
</comment>
<dbReference type="PIRSF" id="PIRSF500176">
    <property type="entry name" value="L_ASNase"/>
    <property type="match status" value="1"/>
</dbReference>
<evidence type="ECO:0000256" key="2">
    <source>
        <dbReference type="ARBA" id="ARBA00022801"/>
    </source>
</evidence>
<dbReference type="STRING" id="246195.DNO_0393"/>
<dbReference type="CDD" id="cd08964">
    <property type="entry name" value="L-asparaginase_II"/>
    <property type="match status" value="1"/>
</dbReference>
<evidence type="ECO:0000256" key="4">
    <source>
        <dbReference type="PIRSR" id="PIRSR001220-2"/>
    </source>
</evidence>
<gene>
    <name evidence="11" type="ordered locus">DNO_0393</name>
</gene>
<dbReference type="SUPFAM" id="SSF53774">
    <property type="entry name" value="Glutaminase/Asparaginase"/>
    <property type="match status" value="1"/>
</dbReference>
<dbReference type="RefSeq" id="WP_012030734.1">
    <property type="nucleotide sequence ID" value="NC_009446.1"/>
</dbReference>
<dbReference type="PRINTS" id="PR00139">
    <property type="entry name" value="ASNGLNASE"/>
</dbReference>
<feature type="active site" description="O-isoaspartyl threonine intermediate" evidence="3">
    <location>
        <position position="34"/>
    </location>
</feature>
<dbReference type="GO" id="GO:0006528">
    <property type="term" value="P:asparagine metabolic process"/>
    <property type="evidence" value="ECO:0007669"/>
    <property type="project" value="InterPro"/>
</dbReference>
<dbReference type="InterPro" id="IPR036152">
    <property type="entry name" value="Asp/glu_Ase-like_sf"/>
</dbReference>
<dbReference type="GO" id="GO:0050417">
    <property type="term" value="F:glutamin-(asparagin-)ase activity"/>
    <property type="evidence" value="ECO:0007669"/>
    <property type="project" value="UniProtKB-EC"/>
</dbReference>
<reference evidence="11 12" key="1">
    <citation type="journal article" date="2007" name="Nat. Biotechnol.">
        <title>Genome sequence and identification of candidate vaccine antigens from the animal pathogen Dichelobacter nodosus.</title>
        <authorList>
            <person name="Myers G.S."/>
            <person name="Parker D."/>
            <person name="Al-Hasani K."/>
            <person name="Kennan R.M."/>
            <person name="Seemann T."/>
            <person name="Ren Q."/>
            <person name="Badger J.H."/>
            <person name="Selengut J.D."/>
            <person name="Deboy R.T."/>
            <person name="Tettelin H."/>
            <person name="Boyce J.D."/>
            <person name="McCarl V.P."/>
            <person name="Han X."/>
            <person name="Nelson W.C."/>
            <person name="Madupu R."/>
            <person name="Mohamoud Y."/>
            <person name="Holley T."/>
            <person name="Fedorova N."/>
            <person name="Khouri H."/>
            <person name="Bottomley S.P."/>
            <person name="Whittington R.J."/>
            <person name="Adler B."/>
            <person name="Songer J.G."/>
            <person name="Rood J.I."/>
            <person name="Paulsen I.T."/>
        </authorList>
    </citation>
    <scope>NUCLEOTIDE SEQUENCE [LARGE SCALE GENOMIC DNA]</scope>
    <source>
        <strain evidence="11 12">VCS1703A</strain>
    </source>
</reference>
<dbReference type="HOGENOM" id="CLU_019134_1_1_6"/>
<keyword evidence="12" id="KW-1185">Reference proteome</keyword>
<dbReference type="PROSITE" id="PS00144">
    <property type="entry name" value="ASN_GLN_ASE_1"/>
    <property type="match status" value="1"/>
</dbReference>
<dbReference type="PANTHER" id="PTHR11707:SF28">
    <property type="entry name" value="60 KDA LYSOPHOSPHOLIPASE"/>
    <property type="match status" value="1"/>
</dbReference>
<dbReference type="PROSITE" id="PS51732">
    <property type="entry name" value="ASN_GLN_ASE_3"/>
    <property type="match status" value="1"/>
</dbReference>
<feature type="active site" evidence="5">
    <location>
        <position position="34"/>
    </location>
</feature>
<feature type="signal peptide" evidence="8">
    <location>
        <begin position="1"/>
        <end position="22"/>
    </location>
</feature>
<evidence type="ECO:0000259" key="10">
    <source>
        <dbReference type="Pfam" id="PF17763"/>
    </source>
</evidence>
<dbReference type="InterPro" id="IPR020827">
    <property type="entry name" value="Asparaginase/glutaminase_AS1"/>
</dbReference>
<feature type="domain" description="Asparaginase/glutaminase C-terminal" evidence="10">
    <location>
        <begin position="236"/>
        <end position="340"/>
    </location>
</feature>
<dbReference type="OrthoDB" id="9788068at2"/>
<dbReference type="EMBL" id="CP000513">
    <property type="protein sequence ID" value="ABQ14059.1"/>
    <property type="molecule type" value="Genomic_DNA"/>
</dbReference>
<dbReference type="InterPro" id="IPR027475">
    <property type="entry name" value="Asparaginase/glutaminase_AS2"/>
</dbReference>
<evidence type="ECO:0000256" key="6">
    <source>
        <dbReference type="PROSITE-ProRule" id="PRU10100"/>
    </source>
</evidence>
<dbReference type="Pfam" id="PF00710">
    <property type="entry name" value="Asparaginase"/>
    <property type="match status" value="1"/>
</dbReference>
<feature type="binding site" evidence="4">
    <location>
        <begin position="113"/>
        <end position="114"/>
    </location>
    <ligand>
        <name>substrate</name>
    </ligand>
</feature>
<dbReference type="eggNOG" id="COG0252">
    <property type="taxonomic scope" value="Bacteria"/>
</dbReference>
<dbReference type="PANTHER" id="PTHR11707">
    <property type="entry name" value="L-ASPARAGINASE"/>
    <property type="match status" value="1"/>
</dbReference>
<organism evidence="11 12">
    <name type="scientific">Dichelobacter nodosus (strain VCS1703A)</name>
    <dbReference type="NCBI Taxonomy" id="246195"/>
    <lineage>
        <taxon>Bacteria</taxon>
        <taxon>Pseudomonadati</taxon>
        <taxon>Pseudomonadota</taxon>
        <taxon>Gammaproteobacteria</taxon>
        <taxon>Cardiobacteriales</taxon>
        <taxon>Cardiobacteriaceae</taxon>
        <taxon>Dichelobacter</taxon>
    </lineage>
</organism>
<feature type="active site" evidence="6">
    <location>
        <position position="113"/>
    </location>
</feature>
<evidence type="ECO:0000256" key="8">
    <source>
        <dbReference type="SAM" id="SignalP"/>
    </source>
</evidence>
<evidence type="ECO:0000256" key="7">
    <source>
        <dbReference type="RuleBase" id="RU004456"/>
    </source>
</evidence>
<dbReference type="NCBIfam" id="TIGR00520">
    <property type="entry name" value="asnASE_II"/>
    <property type="match status" value="1"/>
</dbReference>
<evidence type="ECO:0000256" key="1">
    <source>
        <dbReference type="ARBA" id="ARBA00010518"/>
    </source>
</evidence>
<proteinExistence type="inferred from homology"/>
<dbReference type="Gene3D" id="3.40.50.40">
    <property type="match status" value="1"/>
</dbReference>
<feature type="chain" id="PRO_5002682476" evidence="8">
    <location>
        <begin position="23"/>
        <end position="341"/>
    </location>
</feature>
<dbReference type="InterPro" id="IPR027474">
    <property type="entry name" value="L-asparaginase_N"/>
</dbReference>
<dbReference type="InterPro" id="IPR037152">
    <property type="entry name" value="L-asparaginase_N_sf"/>
</dbReference>
<dbReference type="AlphaFoldDB" id="A5EVZ9"/>
<dbReference type="Pfam" id="PF17763">
    <property type="entry name" value="Asparaginase_C"/>
    <property type="match status" value="1"/>
</dbReference>
<dbReference type="InterPro" id="IPR004550">
    <property type="entry name" value="AsnASE_II"/>
</dbReference>
<feature type="binding site" evidence="4">
    <location>
        <position position="81"/>
    </location>
    <ligand>
        <name>substrate</name>
    </ligand>
</feature>
<dbReference type="InterPro" id="IPR040919">
    <property type="entry name" value="Asparaginase_C"/>
</dbReference>
<feature type="domain" description="L-asparaginase N-terminal" evidence="9">
    <location>
        <begin position="27"/>
        <end position="218"/>
    </location>
</feature>
<dbReference type="InterPro" id="IPR027473">
    <property type="entry name" value="L-asparaginase_C"/>
</dbReference>
<protein>
    <submittedName>
        <fullName evidence="11">L-asparaginase II</fullName>
        <ecNumber evidence="11">3.5.1.38</ecNumber>
    </submittedName>
</protein>
<keyword evidence="2 11" id="KW-0378">Hydrolase</keyword>
<evidence type="ECO:0000259" key="9">
    <source>
        <dbReference type="Pfam" id="PF00710"/>
    </source>
</evidence>
<name>A5EVZ9_DICNV</name>
<sequence>MKKLLLSILWTSAMLTTQTAFTLPSLNIYATGGTIAGSSDSVTDTSQYQVATLGVEKLIAAVPELKKIATVTGKQIASVDSNDISVNILLELAKTLNQDLAGGTDGAVITHGTDTLEETAFFLSLTTKTEKPIVIVGAMRPATAISADGAMNLLQASALAVAKEAYNRGVMMVMNDRIGSGYYISKNHANAPDAFKSVESGYLGLMVGLTPHFYYQPQQPMNAANFDVSQYKELPRVDIIFGYQDADADLLDAAVERGARGVVIDATGAGMLSTKLLERVKALTAEGFPVVRASRTGQGYVSIAEDEGIGSGFLNAQKARILLMLALANGDDLAAIRARFQ</sequence>
<evidence type="ECO:0000313" key="12">
    <source>
        <dbReference type="Proteomes" id="UP000000248"/>
    </source>
</evidence>
<evidence type="ECO:0000256" key="3">
    <source>
        <dbReference type="PIRSR" id="PIRSR001220-1"/>
    </source>
</evidence>
<dbReference type="Gene3D" id="3.40.50.1170">
    <property type="entry name" value="L-asparaginase, N-terminal domain"/>
    <property type="match status" value="1"/>
</dbReference>
<dbReference type="InterPro" id="IPR006034">
    <property type="entry name" value="Asparaginase/glutaminase-like"/>
</dbReference>
<evidence type="ECO:0000313" key="11">
    <source>
        <dbReference type="EMBL" id="ABQ14059.1"/>
    </source>
</evidence>
<dbReference type="PIRSF" id="PIRSF001220">
    <property type="entry name" value="L-ASNase_gatD"/>
    <property type="match status" value="1"/>
</dbReference>